<sequence>MNALEPGLQRPYKIWSCNREIRKSVVAQSLLEFKVRAAEKLGYDNVSDLRVVLESDGTEVEDDTYFQTAEKDTIFLLLKSQERWLPPGVEALKAAINAIPKIVCDALKTLELVNCPPTWSIKDEKGNVTVVLNWDQRDRYKKGGDYAEPSSWRVEVLTSQPSDAQYSSQAIPLSSTASTSRAKVSLDGLKQRPITRTLPFRTLSTEDEDDDFERIEQLSPSADLDHDHSLCDFHCAALHRGGGQISVRLVDTNSFTCLSNHLIISYVVQQVNRSATTSPVQEAIGSIPLLSGISSSAESIDAMRATGAIPKKPSAVKGHVRFMDTEPTRIEISNNNSDSETETTEREDEQFCERYLLLVDQLSAEQKRHLNVKDIGVILERLSSKIVDIDKLEREKESQDCHNWVIKATIRGEVLREVGIIYNGHYYCIAEHPGYF</sequence>
<evidence type="ECO:0000313" key="4">
    <source>
        <dbReference type="EMBL" id="CAD7643775.1"/>
    </source>
</evidence>
<evidence type="ECO:0000313" key="5">
    <source>
        <dbReference type="Proteomes" id="UP000728032"/>
    </source>
</evidence>
<dbReference type="SMART" id="SM00266">
    <property type="entry name" value="CAD"/>
    <property type="match status" value="1"/>
</dbReference>
<protein>
    <recommendedName>
        <fullName evidence="3">CIDE-N domain-containing protein</fullName>
    </recommendedName>
</protein>
<dbReference type="Proteomes" id="UP000728032">
    <property type="component" value="Unassembled WGS sequence"/>
</dbReference>
<keyword evidence="1 2" id="KW-0053">Apoptosis</keyword>
<dbReference type="EMBL" id="OC916288">
    <property type="protein sequence ID" value="CAD7643775.1"/>
    <property type="molecule type" value="Genomic_DNA"/>
</dbReference>
<accession>A0A7R9QG83</accession>
<dbReference type="GO" id="GO:0006915">
    <property type="term" value="P:apoptotic process"/>
    <property type="evidence" value="ECO:0007669"/>
    <property type="project" value="UniProtKB-UniRule"/>
</dbReference>
<name>A0A7R9QG83_9ACAR</name>
<dbReference type="PANTHER" id="PTHR12306">
    <property type="entry name" value="CELL DEATH ACTIVATOR CIDE"/>
    <property type="match status" value="1"/>
</dbReference>
<dbReference type="PANTHER" id="PTHR12306:SF22">
    <property type="entry name" value="DNAATION FACTOR-RELATED PROTEIN 2, ISOFORM B"/>
    <property type="match status" value="1"/>
</dbReference>
<dbReference type="AlphaFoldDB" id="A0A7R9QG83"/>
<evidence type="ECO:0000256" key="2">
    <source>
        <dbReference type="PROSITE-ProRule" id="PRU00447"/>
    </source>
</evidence>
<dbReference type="Pfam" id="PF02017">
    <property type="entry name" value="CIDE-N"/>
    <property type="match status" value="1"/>
</dbReference>
<dbReference type="PROSITE" id="PS51135">
    <property type="entry name" value="CIDE_N"/>
    <property type="match status" value="1"/>
</dbReference>
<feature type="domain" description="CIDE-N" evidence="3">
    <location>
        <begin position="8"/>
        <end position="86"/>
    </location>
</feature>
<dbReference type="Gene3D" id="3.10.20.10">
    <property type="match status" value="1"/>
</dbReference>
<organism evidence="4">
    <name type="scientific">Oppiella nova</name>
    <dbReference type="NCBI Taxonomy" id="334625"/>
    <lineage>
        <taxon>Eukaryota</taxon>
        <taxon>Metazoa</taxon>
        <taxon>Ecdysozoa</taxon>
        <taxon>Arthropoda</taxon>
        <taxon>Chelicerata</taxon>
        <taxon>Arachnida</taxon>
        <taxon>Acari</taxon>
        <taxon>Acariformes</taxon>
        <taxon>Sarcoptiformes</taxon>
        <taxon>Oribatida</taxon>
        <taxon>Brachypylina</taxon>
        <taxon>Oppioidea</taxon>
        <taxon>Oppiidae</taxon>
        <taxon>Oppiella</taxon>
    </lineage>
</organism>
<dbReference type="InterPro" id="IPR003508">
    <property type="entry name" value="CIDE-N_dom"/>
</dbReference>
<evidence type="ECO:0000259" key="3">
    <source>
        <dbReference type="PROSITE" id="PS51135"/>
    </source>
</evidence>
<proteinExistence type="predicted"/>
<gene>
    <name evidence="4" type="ORF">ONB1V03_LOCUS4314</name>
</gene>
<dbReference type="GO" id="GO:0042981">
    <property type="term" value="P:regulation of apoptotic process"/>
    <property type="evidence" value="ECO:0007669"/>
    <property type="project" value="TreeGrafter"/>
</dbReference>
<reference evidence="4" key="1">
    <citation type="submission" date="2020-11" db="EMBL/GenBank/DDBJ databases">
        <authorList>
            <person name="Tran Van P."/>
        </authorList>
    </citation>
    <scope>NUCLEOTIDE SEQUENCE</scope>
</reference>
<dbReference type="OrthoDB" id="6475906at2759"/>
<dbReference type="EMBL" id="CAJPVJ010001463">
    <property type="protein sequence ID" value="CAG2164765.1"/>
    <property type="molecule type" value="Genomic_DNA"/>
</dbReference>
<dbReference type="SUPFAM" id="SSF54277">
    <property type="entry name" value="CAD &amp; PB1 domains"/>
    <property type="match status" value="1"/>
</dbReference>
<keyword evidence="5" id="KW-1185">Reference proteome</keyword>
<evidence type="ECO:0000256" key="1">
    <source>
        <dbReference type="ARBA" id="ARBA00022703"/>
    </source>
</evidence>